<comment type="caution">
    <text evidence="1">The sequence shown here is derived from an EMBL/GenBank/DDBJ whole genome shotgun (WGS) entry which is preliminary data.</text>
</comment>
<gene>
    <name evidence="1" type="ORF">NLG97_g9115</name>
</gene>
<reference evidence="1" key="1">
    <citation type="submission" date="2022-07" db="EMBL/GenBank/DDBJ databases">
        <title>Genome Sequence of Lecanicillium saksenae.</title>
        <authorList>
            <person name="Buettner E."/>
        </authorList>
    </citation>
    <scope>NUCLEOTIDE SEQUENCE</scope>
    <source>
        <strain evidence="1">VT-O1</strain>
    </source>
</reference>
<accession>A0ACC1QI80</accession>
<proteinExistence type="predicted"/>
<organism evidence="1 2">
    <name type="scientific">Lecanicillium saksenae</name>
    <dbReference type="NCBI Taxonomy" id="468837"/>
    <lineage>
        <taxon>Eukaryota</taxon>
        <taxon>Fungi</taxon>
        <taxon>Dikarya</taxon>
        <taxon>Ascomycota</taxon>
        <taxon>Pezizomycotina</taxon>
        <taxon>Sordariomycetes</taxon>
        <taxon>Hypocreomycetidae</taxon>
        <taxon>Hypocreales</taxon>
        <taxon>Cordycipitaceae</taxon>
        <taxon>Lecanicillium</taxon>
    </lineage>
</organism>
<dbReference type="EMBL" id="JANAKD010001789">
    <property type="protein sequence ID" value="KAJ3476491.1"/>
    <property type="molecule type" value="Genomic_DNA"/>
</dbReference>
<dbReference type="Proteomes" id="UP001148737">
    <property type="component" value="Unassembled WGS sequence"/>
</dbReference>
<protein>
    <submittedName>
        <fullName evidence="1">Uncharacterized protein</fullName>
    </submittedName>
</protein>
<name>A0ACC1QI80_9HYPO</name>
<keyword evidence="2" id="KW-1185">Reference proteome</keyword>
<evidence type="ECO:0000313" key="2">
    <source>
        <dbReference type="Proteomes" id="UP001148737"/>
    </source>
</evidence>
<sequence>MDALTLSLQAILRHYFHIAPTFTSRQDQWFKRASQSWLDKHKDRELLLLTPKAAREEWAPSMLQFSKQLAAYIRTSAAMEQHQLGDAFPPRDEKLFPDSVFDEPPLMSTLDSRSKPPLPPGVQRGDWWPRQDVVDVVYETKALLEREQAAALVHLSKMPYVRIKDAGIDVKQKQGVTRHGVTRIGESWTELIDEVLLIYFFATIAGAFAEDLLTEDCRYRDWLPYGELLSDLLPPMRFMTALAARPGFQKLHHRDDLQPHVERCVRILTAADVLSQACGFPSINWESRICNNMLYFVGFEAWNREREGEGYLFCALNTKKNDKWLARGLNLDERKEVKETVANEHGTSNNGKSKLVRPRDPLRLREPKLDPAPSDSEEEEGGKLAELEREEAEYGAKRSTKYQRKRVND</sequence>
<evidence type="ECO:0000313" key="1">
    <source>
        <dbReference type="EMBL" id="KAJ3476491.1"/>
    </source>
</evidence>